<organism evidence="3 4">
    <name type="scientific">Salvia divinorum</name>
    <name type="common">Maria pastora</name>
    <name type="synonym">Diviner's sage</name>
    <dbReference type="NCBI Taxonomy" id="28513"/>
    <lineage>
        <taxon>Eukaryota</taxon>
        <taxon>Viridiplantae</taxon>
        <taxon>Streptophyta</taxon>
        <taxon>Embryophyta</taxon>
        <taxon>Tracheophyta</taxon>
        <taxon>Spermatophyta</taxon>
        <taxon>Magnoliopsida</taxon>
        <taxon>eudicotyledons</taxon>
        <taxon>Gunneridae</taxon>
        <taxon>Pentapetalae</taxon>
        <taxon>asterids</taxon>
        <taxon>lamiids</taxon>
        <taxon>Lamiales</taxon>
        <taxon>Lamiaceae</taxon>
        <taxon>Nepetoideae</taxon>
        <taxon>Mentheae</taxon>
        <taxon>Salviinae</taxon>
        <taxon>Salvia</taxon>
        <taxon>Salvia subgen. Calosphace</taxon>
    </lineage>
</organism>
<dbReference type="Pfam" id="PF20451">
    <property type="entry name" value="Calmod_bind_M"/>
    <property type="match status" value="1"/>
</dbReference>
<keyword evidence="4" id="KW-1185">Reference proteome</keyword>
<dbReference type="AlphaFoldDB" id="A0ABD1GBP8"/>
<gene>
    <name evidence="3" type="ORF">AAHA92_25738</name>
</gene>
<name>A0ABD1GBP8_SALDI</name>
<evidence type="ECO:0000313" key="4">
    <source>
        <dbReference type="Proteomes" id="UP001567538"/>
    </source>
</evidence>
<evidence type="ECO:0000256" key="1">
    <source>
        <dbReference type="SAM" id="MobiDB-lite"/>
    </source>
</evidence>
<evidence type="ECO:0000259" key="2">
    <source>
        <dbReference type="Pfam" id="PF20451"/>
    </source>
</evidence>
<dbReference type="PANTHER" id="PTHR31713:SF14">
    <property type="entry name" value="CALMODULIN-BINDING PROTEIN 60 A"/>
    <property type="match status" value="1"/>
</dbReference>
<dbReference type="EMBL" id="JBEAFC010000009">
    <property type="protein sequence ID" value="KAL1541527.1"/>
    <property type="molecule type" value="Genomic_DNA"/>
</dbReference>
<sequence>MERDPNGGSSEQPTCSDVRRVPTLGSIVKEEVGHMRLQTYIRADRLGLSVSDDLILREVIKAFQPASERLLSEGTRNEFPEERSLQLKFLDNKVADAVTGKELKGLKGECLKLALLDSNEHTVTCGPGSSEKLGHGKYWIKLCTCRLGARIGQNLAGTMVQETWTAPFKVKDKRRELYNKLPYPSLTSKVWRLKGIDKTGKRHDRLKKKYIETVQDFLFWFHVNPEELQNKILCVSDGIWKTIVSHAKRCQIDCEKMFYHKSSSEPQRCVIYDCVGKLKGEMESQFVGINNMCADRKDDALKLLTSVLERASALYDDEKKFPYTITSTIGHHEPLGSKERGEASNPDPQSTPPQVMSWRVVSIVQERQH</sequence>
<accession>A0ABD1GBP8</accession>
<feature type="domain" description="Calmodulin binding protein central" evidence="2">
    <location>
        <begin position="186"/>
        <end position="250"/>
    </location>
</feature>
<feature type="region of interest" description="Disordered" evidence="1">
    <location>
        <begin position="330"/>
        <end position="357"/>
    </location>
</feature>
<dbReference type="PANTHER" id="PTHR31713">
    <property type="entry name" value="OS02G0177800 PROTEIN"/>
    <property type="match status" value="1"/>
</dbReference>
<feature type="compositionally biased region" description="Basic and acidic residues" evidence="1">
    <location>
        <begin position="330"/>
        <end position="342"/>
    </location>
</feature>
<dbReference type="InterPro" id="IPR012416">
    <property type="entry name" value="CBP60"/>
</dbReference>
<reference evidence="3 4" key="1">
    <citation type="submission" date="2024-06" db="EMBL/GenBank/DDBJ databases">
        <title>A chromosome level genome sequence of Diviner's sage (Salvia divinorum).</title>
        <authorList>
            <person name="Ford S.A."/>
            <person name="Ro D.-K."/>
            <person name="Ness R.W."/>
            <person name="Phillips M.A."/>
        </authorList>
    </citation>
    <scope>NUCLEOTIDE SEQUENCE [LARGE SCALE GENOMIC DNA]</scope>
    <source>
        <strain evidence="3">SAF-2024a</strain>
        <tissue evidence="3">Leaf</tissue>
    </source>
</reference>
<proteinExistence type="predicted"/>
<comment type="caution">
    <text evidence="3">The sequence shown here is derived from an EMBL/GenBank/DDBJ whole genome shotgun (WGS) entry which is preliminary data.</text>
</comment>
<protein>
    <submittedName>
        <fullName evidence="3">Calmodulin-binding protein 60 A-like isoform X1</fullName>
    </submittedName>
</protein>
<evidence type="ECO:0000313" key="3">
    <source>
        <dbReference type="EMBL" id="KAL1541527.1"/>
    </source>
</evidence>
<dbReference type="Proteomes" id="UP001567538">
    <property type="component" value="Unassembled WGS sequence"/>
</dbReference>
<dbReference type="InterPro" id="IPR046830">
    <property type="entry name" value="Calmod_bind_M"/>
</dbReference>